<feature type="transmembrane region" description="Helical" evidence="14">
    <location>
        <begin position="64"/>
        <end position="82"/>
    </location>
</feature>
<evidence type="ECO:0000256" key="3">
    <source>
        <dbReference type="ARBA" id="ARBA00016255"/>
    </source>
</evidence>
<dbReference type="EMBL" id="CP014500">
    <property type="protein sequence ID" value="ANB11730.1"/>
    <property type="molecule type" value="Genomic_DNA"/>
</dbReference>
<comment type="subcellular location">
    <subcellularLocation>
        <location evidence="1">Cell membrane</location>
        <topology evidence="1">Multi-pass membrane protein</topology>
    </subcellularLocation>
</comment>
<dbReference type="FunFam" id="2.30.30.40:FF:000213">
    <property type="entry name" value="High osmolarity signaling protein SHO1"/>
    <property type="match status" value="1"/>
</dbReference>
<evidence type="ECO:0000256" key="14">
    <source>
        <dbReference type="SAM" id="Phobius"/>
    </source>
</evidence>
<dbReference type="PRINTS" id="PR00452">
    <property type="entry name" value="SH3DOMAIN"/>
</dbReference>
<dbReference type="SUPFAM" id="SSF50044">
    <property type="entry name" value="SH3-domain"/>
    <property type="match status" value="1"/>
</dbReference>
<keyword evidence="8 14" id="KW-1133">Transmembrane helix</keyword>
<dbReference type="GO" id="GO:0005886">
    <property type="term" value="C:plasma membrane"/>
    <property type="evidence" value="ECO:0007669"/>
    <property type="project" value="UniProtKB-SubCell"/>
</dbReference>
<dbReference type="CDD" id="cd11855">
    <property type="entry name" value="SH3_Sho1p"/>
    <property type="match status" value="1"/>
</dbReference>
<evidence type="ECO:0000313" key="17">
    <source>
        <dbReference type="Proteomes" id="UP000189580"/>
    </source>
</evidence>
<dbReference type="InterPro" id="IPR035522">
    <property type="entry name" value="Sho1_SH3"/>
</dbReference>
<dbReference type="GO" id="GO:0007232">
    <property type="term" value="P:osmosensory signaling pathway via Sho1 osmosensor"/>
    <property type="evidence" value="ECO:0007669"/>
    <property type="project" value="UniProtKB-ARBA"/>
</dbReference>
<dbReference type="Pfam" id="PF00018">
    <property type="entry name" value="SH3_1"/>
    <property type="match status" value="1"/>
</dbReference>
<keyword evidence="17" id="KW-1185">Reference proteome</keyword>
<evidence type="ECO:0000259" key="15">
    <source>
        <dbReference type="PROSITE" id="PS50002"/>
    </source>
</evidence>
<dbReference type="Gene3D" id="2.30.30.40">
    <property type="entry name" value="SH3 Domains"/>
    <property type="match status" value="1"/>
</dbReference>
<feature type="domain" description="SH3" evidence="15">
    <location>
        <begin position="271"/>
        <end position="331"/>
    </location>
</feature>
<evidence type="ECO:0000256" key="9">
    <source>
        <dbReference type="ARBA" id="ARBA00023016"/>
    </source>
</evidence>
<keyword evidence="9" id="KW-0346">Stress response</keyword>
<dbReference type="AlphaFoldDB" id="A0A167CI45"/>
<evidence type="ECO:0000256" key="5">
    <source>
        <dbReference type="ARBA" id="ARBA00022443"/>
    </source>
</evidence>
<evidence type="ECO:0000256" key="2">
    <source>
        <dbReference type="ARBA" id="ARBA00009739"/>
    </source>
</evidence>
<name>A0A167CI45_9ASCO</name>
<dbReference type="KEGG" id="slb:AWJ20_4552"/>
<evidence type="ECO:0000256" key="11">
    <source>
        <dbReference type="ARBA" id="ARBA00029697"/>
    </source>
</evidence>
<dbReference type="Proteomes" id="UP000189580">
    <property type="component" value="Chromosome c"/>
</dbReference>
<evidence type="ECO:0000256" key="1">
    <source>
        <dbReference type="ARBA" id="ARBA00004651"/>
    </source>
</evidence>
<keyword evidence="7 14" id="KW-0812">Transmembrane</keyword>
<protein>
    <recommendedName>
        <fullName evidence="4">High osmolarity signaling protein SHO1</fullName>
    </recommendedName>
    <alternativeName>
        <fullName evidence="3">High osmolarity signaling protein sho1</fullName>
    </alternativeName>
    <alternativeName>
        <fullName evidence="11 12">Osmosensor SHO1</fullName>
    </alternativeName>
</protein>
<evidence type="ECO:0000256" key="12">
    <source>
        <dbReference type="ARBA" id="ARBA00030785"/>
    </source>
</evidence>
<accession>A0A167CI45</accession>
<reference evidence="16 17" key="1">
    <citation type="submission" date="2016-02" db="EMBL/GenBank/DDBJ databases">
        <title>Complete genome sequence and transcriptome regulation of the pentose utilising yeast Sugiyamaella lignohabitans.</title>
        <authorList>
            <person name="Bellasio M."/>
            <person name="Peymann A."/>
            <person name="Valli M."/>
            <person name="Sipitzky M."/>
            <person name="Graf A."/>
            <person name="Sauer M."/>
            <person name="Marx H."/>
            <person name="Mattanovich D."/>
        </authorList>
    </citation>
    <scope>NUCLEOTIDE SEQUENCE [LARGE SCALE GENOMIC DNA]</scope>
    <source>
        <strain evidence="16 17">CBS 10342</strain>
    </source>
</reference>
<dbReference type="OrthoDB" id="5983572at2759"/>
<keyword evidence="5 13" id="KW-0728">SH3 domain</keyword>
<dbReference type="SMART" id="SM00326">
    <property type="entry name" value="SH3"/>
    <property type="match status" value="1"/>
</dbReference>
<dbReference type="InterPro" id="IPR036028">
    <property type="entry name" value="SH3-like_dom_sf"/>
</dbReference>
<comment type="similarity">
    <text evidence="2">Belongs to the SHO1 family.</text>
</comment>
<sequence length="331" mass="35919">MGSYTERTDSYIRRSALKKSPSFNWSYILSDAFFLSTITIAIIGWIIAFAGSVSVDVKGAFPTLTWWGIVFEFFLILGVIYVVGADAFYSYRLALCAFLATGTIYTTNSTNNFVWTSTPSEGAAAAGHILLSIINILWIFYFGTAEDEPIHAFIDSFALNKELRTAASMSRRSTNPFTSGRGLGAQDLSGRGQGMDMTYRPGDGSRGMSTAGYPQMFTSAQLGAFENSSDHGAGGSSGNGSNLLIEGNKASYMSHGSNGTGLNSSLHAPVEYPYRAKAIYSYTANPEDDNEISFEKDEILEVSDITGRWWQARRANGEVGICPSNYVALES</sequence>
<evidence type="ECO:0000256" key="4">
    <source>
        <dbReference type="ARBA" id="ARBA00017350"/>
    </source>
</evidence>
<feature type="transmembrane region" description="Helical" evidence="14">
    <location>
        <begin position="27"/>
        <end position="52"/>
    </location>
</feature>
<feature type="transmembrane region" description="Helical" evidence="14">
    <location>
        <begin position="89"/>
        <end position="105"/>
    </location>
</feature>
<feature type="transmembrane region" description="Helical" evidence="14">
    <location>
        <begin position="125"/>
        <end position="143"/>
    </location>
</feature>
<evidence type="ECO:0000313" key="16">
    <source>
        <dbReference type="EMBL" id="ANB11730.1"/>
    </source>
</evidence>
<dbReference type="PROSITE" id="PS50002">
    <property type="entry name" value="SH3"/>
    <property type="match status" value="1"/>
</dbReference>
<dbReference type="RefSeq" id="XP_018734207.1">
    <property type="nucleotide sequence ID" value="XM_018881632.1"/>
</dbReference>
<evidence type="ECO:0000256" key="7">
    <source>
        <dbReference type="ARBA" id="ARBA00022692"/>
    </source>
</evidence>
<proteinExistence type="inferred from homology"/>
<evidence type="ECO:0000256" key="13">
    <source>
        <dbReference type="PROSITE-ProRule" id="PRU00192"/>
    </source>
</evidence>
<keyword evidence="6" id="KW-1003">Cell membrane</keyword>
<evidence type="ECO:0000256" key="8">
    <source>
        <dbReference type="ARBA" id="ARBA00022989"/>
    </source>
</evidence>
<dbReference type="GeneID" id="30036697"/>
<keyword evidence="10 14" id="KW-0472">Membrane</keyword>
<evidence type="ECO:0000256" key="6">
    <source>
        <dbReference type="ARBA" id="ARBA00022475"/>
    </source>
</evidence>
<evidence type="ECO:0000256" key="10">
    <source>
        <dbReference type="ARBA" id="ARBA00023136"/>
    </source>
</evidence>
<organism evidence="16 17">
    <name type="scientific">Sugiyamaella lignohabitans</name>
    <dbReference type="NCBI Taxonomy" id="796027"/>
    <lineage>
        <taxon>Eukaryota</taxon>
        <taxon>Fungi</taxon>
        <taxon>Dikarya</taxon>
        <taxon>Ascomycota</taxon>
        <taxon>Saccharomycotina</taxon>
        <taxon>Dipodascomycetes</taxon>
        <taxon>Dipodascales</taxon>
        <taxon>Trichomonascaceae</taxon>
        <taxon>Sugiyamaella</taxon>
    </lineage>
</organism>
<dbReference type="InterPro" id="IPR001452">
    <property type="entry name" value="SH3_domain"/>
</dbReference>
<gene>
    <name evidence="16" type="primary">SHO1</name>
    <name evidence="16" type="ORF">AWJ20_4552</name>
</gene>